<dbReference type="Proteomes" id="UP000190080">
    <property type="component" value="Unassembled WGS sequence"/>
</dbReference>
<protein>
    <recommendedName>
        <fullName evidence="3">N-acetyltransferase domain-containing protein</fullName>
    </recommendedName>
</protein>
<dbReference type="AlphaFoldDB" id="A0A1V4I988"/>
<proteinExistence type="predicted"/>
<evidence type="ECO:0000313" key="2">
    <source>
        <dbReference type="Proteomes" id="UP000190080"/>
    </source>
</evidence>
<evidence type="ECO:0008006" key="3">
    <source>
        <dbReference type="Google" id="ProtNLM"/>
    </source>
</evidence>
<comment type="caution">
    <text evidence="1">The sequence shown here is derived from an EMBL/GenBank/DDBJ whole genome shotgun (WGS) entry which is preliminary data.</text>
</comment>
<sequence length="78" mass="8703">MNLLKGDSEPITDVKWYEQADIYQFRNDDRFEEAFAFKESHPDVLAVAALDGDKIMGMAGASADSSTMWQIGVDVMPD</sequence>
<dbReference type="RefSeq" id="WP_079428331.1">
    <property type="nucleotide sequence ID" value="NZ_MZGV01000096.1"/>
</dbReference>
<organism evidence="1 2">
    <name type="scientific">Clostridium oryzae</name>
    <dbReference type="NCBI Taxonomy" id="1450648"/>
    <lineage>
        <taxon>Bacteria</taxon>
        <taxon>Bacillati</taxon>
        <taxon>Bacillota</taxon>
        <taxon>Clostridia</taxon>
        <taxon>Eubacteriales</taxon>
        <taxon>Clostridiaceae</taxon>
        <taxon>Clostridium</taxon>
    </lineage>
</organism>
<keyword evidence="2" id="KW-1185">Reference proteome</keyword>
<dbReference type="STRING" id="1450648.CLORY_42740"/>
<gene>
    <name evidence="1" type="ORF">CLORY_42740</name>
</gene>
<accession>A0A1V4I988</accession>
<evidence type="ECO:0000313" key="1">
    <source>
        <dbReference type="EMBL" id="OPJ56561.1"/>
    </source>
</evidence>
<dbReference type="EMBL" id="MZGV01000096">
    <property type="protein sequence ID" value="OPJ56561.1"/>
    <property type="molecule type" value="Genomic_DNA"/>
</dbReference>
<reference evidence="1 2" key="1">
    <citation type="submission" date="2017-03" db="EMBL/GenBank/DDBJ databases">
        <title>Genome sequence of Clostridium oryzae DSM 28571.</title>
        <authorList>
            <person name="Poehlein A."/>
            <person name="Daniel R."/>
        </authorList>
    </citation>
    <scope>NUCLEOTIDE SEQUENCE [LARGE SCALE GENOMIC DNA]</scope>
    <source>
        <strain evidence="1 2">DSM 28571</strain>
    </source>
</reference>
<name>A0A1V4I988_9CLOT</name>